<dbReference type="Gene3D" id="2.40.10.10">
    <property type="entry name" value="Trypsin-like serine proteases"/>
    <property type="match status" value="2"/>
</dbReference>
<proteinExistence type="predicted"/>
<dbReference type="PANTHER" id="PTHR14389:SF3">
    <property type="entry name" value="PROTEIN FAM111A-LIKE"/>
    <property type="match status" value="1"/>
</dbReference>
<dbReference type="SUPFAM" id="SSF50494">
    <property type="entry name" value="Trypsin-like serine proteases"/>
    <property type="match status" value="1"/>
</dbReference>
<name>A0A6P4XVS0_BRABE</name>
<dbReference type="RefSeq" id="XP_019616193.1">
    <property type="nucleotide sequence ID" value="XM_019760634.1"/>
</dbReference>
<evidence type="ECO:0000313" key="2">
    <source>
        <dbReference type="Proteomes" id="UP000515135"/>
    </source>
</evidence>
<dbReference type="InterPro" id="IPR043504">
    <property type="entry name" value="Peptidase_S1_PA_chymotrypsin"/>
</dbReference>
<dbReference type="OrthoDB" id="10025068at2759"/>
<dbReference type="Pfam" id="PF13365">
    <property type="entry name" value="Trypsin_2"/>
    <property type="match status" value="1"/>
</dbReference>
<dbReference type="GeneID" id="109463776"/>
<reference evidence="3" key="1">
    <citation type="submission" date="2025-08" db="UniProtKB">
        <authorList>
            <consortium name="RefSeq"/>
        </authorList>
    </citation>
    <scope>IDENTIFICATION</scope>
    <source>
        <tissue evidence="3">Gonad</tissue>
    </source>
</reference>
<dbReference type="PANTHER" id="PTHR14389">
    <property type="entry name" value="SI:CH1073-475A24.1"/>
    <property type="match status" value="1"/>
</dbReference>
<accession>A0A6P4XVS0</accession>
<evidence type="ECO:0000313" key="3">
    <source>
        <dbReference type="RefSeq" id="XP_019616193.1"/>
    </source>
</evidence>
<organism evidence="2 3">
    <name type="scientific">Branchiostoma belcheri</name>
    <name type="common">Amphioxus</name>
    <dbReference type="NCBI Taxonomy" id="7741"/>
    <lineage>
        <taxon>Eukaryota</taxon>
        <taxon>Metazoa</taxon>
        <taxon>Chordata</taxon>
        <taxon>Cephalochordata</taxon>
        <taxon>Leptocardii</taxon>
        <taxon>Amphioxiformes</taxon>
        <taxon>Branchiostomatidae</taxon>
        <taxon>Branchiostoma</taxon>
    </lineage>
</organism>
<dbReference type="KEGG" id="bbel:109463776"/>
<keyword evidence="2" id="KW-1185">Reference proteome</keyword>
<dbReference type="Proteomes" id="UP000515135">
    <property type="component" value="Unplaced"/>
</dbReference>
<dbReference type="AlphaFoldDB" id="A0A6P4XVS0"/>
<sequence>MDEKTDCKVLEETGDASCVAGATSTSQVAEEGIQSTPHTQHRHTETEEVTFKVKFDFLKPSGYYRQITAQGSQRILDALQDEPSLHEIKNNLTKAFLDPTARSKIRGEPNIGSPCSIVAGGWFKARLNTKLKVGPGLSVYRVNEIMSKKRCRFYIDVSEQTSKSKWITKLDPIKFHRSILLIDCLPNDTLLSALLRDGRIVVSKVKYCQLLYKDNSVVQLTDKVTSHHDHKFVCSVGASPEVTDNVWKEALAPQHNNVPIDHTVDGSPSSESRICSPRAESPAQNERLDNSGPTPEVGNISPLANNIMEEIYNKWQSSLTDLLGLDLQPKTSAKGRKETMRRNNLDKFAKPFLQEYLVDTTKGTPFVIMQKFMSYAYSVGILLKDGHPYGTCFRVGPKFVLTNRHVTNMAGLSTGSCSGASVVFNYIEQCSNDYQRCKIQEIRHSHNELDYSVLELEPLDDSEFPPGLESLIWPTTKKSRVSIIGHPGGDPKTFAIRCPIVNSKYNEVIYYLMFNPNPTGGADYSKVSDPARATYRTDFAHGSSGSPGFDQNGKLIVMHTCGYPLYSGSKSVLEQGIRMTAIYRDLKQNKPDLFREIFPQDLSDAEWPEPEQPMDWS</sequence>
<evidence type="ECO:0000256" key="1">
    <source>
        <dbReference type="SAM" id="MobiDB-lite"/>
    </source>
</evidence>
<protein>
    <submittedName>
        <fullName evidence="3">Uncharacterized protein LOC109463776 isoform X1</fullName>
    </submittedName>
</protein>
<feature type="region of interest" description="Disordered" evidence="1">
    <location>
        <begin position="257"/>
        <end position="300"/>
    </location>
</feature>
<dbReference type="InterPro" id="IPR009003">
    <property type="entry name" value="Peptidase_S1_PA"/>
</dbReference>
<gene>
    <name evidence="3" type="primary">LOC109463776</name>
</gene>